<reference evidence="3" key="1">
    <citation type="journal article" date="2019" name="Int. J. Syst. Evol. Microbiol.">
        <title>The Global Catalogue of Microorganisms (GCM) 10K type strain sequencing project: providing services to taxonomists for standard genome sequencing and annotation.</title>
        <authorList>
            <consortium name="The Broad Institute Genomics Platform"/>
            <consortium name="The Broad Institute Genome Sequencing Center for Infectious Disease"/>
            <person name="Wu L."/>
            <person name="Ma J."/>
        </authorList>
    </citation>
    <scope>NUCLEOTIDE SEQUENCE [LARGE SCALE GENOMIC DNA]</scope>
    <source>
        <strain evidence="3">JCM 16924</strain>
    </source>
</reference>
<sequence length="299" mass="34144">MGAVFGVAEPGWSTVTEEEGDQVVTQEQRRELAQFIRSRRERRKPEDAGVPVVGHRRTPGLRREEVATLAGLSITWYTWLEQAREIKVSRQVLGSLATALDLDQVERDHLFRLAGEVPPSDVLPSADLPRQYELLLTHLNPNPAFIVNRRFDILAWNQGCELLYGDLGALLPQRRNVLWLTFTSPEVRAMSQNWEEEASYTLALFRTQVGERVLDPDVVVLLHELADSSPDFSRLWQLKELAPFVPKPRTVNHPRLGVIELEYIKMHVADDDKTLVAYLVNPGSDLERRLEKLLEERAD</sequence>
<dbReference type="Gene3D" id="1.10.260.40">
    <property type="entry name" value="lambda repressor-like DNA-binding domains"/>
    <property type="match status" value="1"/>
</dbReference>
<dbReference type="Proteomes" id="UP001500456">
    <property type="component" value="Unassembled WGS sequence"/>
</dbReference>
<dbReference type="PANTHER" id="PTHR35010">
    <property type="entry name" value="BLL4672 PROTEIN-RELATED"/>
    <property type="match status" value="1"/>
</dbReference>
<protein>
    <submittedName>
        <fullName evidence="2">Helix-turn-helix transcriptional regulator</fullName>
    </submittedName>
</protein>
<dbReference type="InterPro" id="IPR041413">
    <property type="entry name" value="MLTR_LBD"/>
</dbReference>
<dbReference type="SMART" id="SM00530">
    <property type="entry name" value="HTH_XRE"/>
    <property type="match status" value="1"/>
</dbReference>
<feature type="domain" description="HTH cro/C1-type" evidence="1">
    <location>
        <begin position="35"/>
        <end position="107"/>
    </location>
</feature>
<dbReference type="Gene3D" id="3.30.450.180">
    <property type="match status" value="1"/>
</dbReference>
<name>A0ABP7S459_9ACTN</name>
<evidence type="ECO:0000259" key="1">
    <source>
        <dbReference type="SMART" id="SM00530"/>
    </source>
</evidence>
<dbReference type="Pfam" id="PF17765">
    <property type="entry name" value="MLTR_LBD"/>
    <property type="match status" value="1"/>
</dbReference>
<organism evidence="2 3">
    <name type="scientific">Streptomyces plumbiresistens</name>
    <dbReference type="NCBI Taxonomy" id="511811"/>
    <lineage>
        <taxon>Bacteria</taxon>
        <taxon>Bacillati</taxon>
        <taxon>Actinomycetota</taxon>
        <taxon>Actinomycetes</taxon>
        <taxon>Kitasatosporales</taxon>
        <taxon>Streptomycetaceae</taxon>
        <taxon>Streptomyces</taxon>
    </lineage>
</organism>
<evidence type="ECO:0000313" key="2">
    <source>
        <dbReference type="EMBL" id="GAA4006213.1"/>
    </source>
</evidence>
<gene>
    <name evidence="2" type="ORF">GCM10022232_52410</name>
</gene>
<comment type="caution">
    <text evidence="2">The sequence shown here is derived from an EMBL/GenBank/DDBJ whole genome shotgun (WGS) entry which is preliminary data.</text>
</comment>
<accession>A0ABP7S459</accession>
<proteinExistence type="predicted"/>
<dbReference type="InterPro" id="IPR010982">
    <property type="entry name" value="Lambda_DNA-bd_dom_sf"/>
</dbReference>
<evidence type="ECO:0000313" key="3">
    <source>
        <dbReference type="Proteomes" id="UP001500456"/>
    </source>
</evidence>
<dbReference type="Pfam" id="PF13560">
    <property type="entry name" value="HTH_31"/>
    <property type="match status" value="1"/>
</dbReference>
<keyword evidence="3" id="KW-1185">Reference proteome</keyword>
<dbReference type="InterPro" id="IPR001387">
    <property type="entry name" value="Cro/C1-type_HTH"/>
</dbReference>
<dbReference type="EMBL" id="BAAAZX010000015">
    <property type="protein sequence ID" value="GAA4006213.1"/>
    <property type="molecule type" value="Genomic_DNA"/>
</dbReference>